<dbReference type="GO" id="GO:0005524">
    <property type="term" value="F:ATP binding"/>
    <property type="evidence" value="ECO:0007669"/>
    <property type="project" value="UniProtKB-KW"/>
</dbReference>
<comment type="catalytic activity">
    <reaction evidence="5">
        <text>(6S)-5-formyl-5,6,7,8-tetrahydrofolate + ATP = (6R)-5,10-methenyltetrahydrofolate + ADP + phosphate</text>
        <dbReference type="Rhea" id="RHEA:10488"/>
        <dbReference type="ChEBI" id="CHEBI:30616"/>
        <dbReference type="ChEBI" id="CHEBI:43474"/>
        <dbReference type="ChEBI" id="CHEBI:57455"/>
        <dbReference type="ChEBI" id="CHEBI:57457"/>
        <dbReference type="ChEBI" id="CHEBI:456216"/>
        <dbReference type="EC" id="6.3.3.2"/>
    </reaction>
</comment>
<dbReference type="NCBIfam" id="TIGR02727">
    <property type="entry name" value="MTHFS_bact"/>
    <property type="match status" value="1"/>
</dbReference>
<evidence type="ECO:0000256" key="1">
    <source>
        <dbReference type="ARBA" id="ARBA00010638"/>
    </source>
</evidence>
<sequence length="186" mass="21566">MKKEIRKKMIFLRDSFHKEELDKLSSQIIKNIINWSFYKNSTAIMLYSSIKSEVRINDLLKKGIEDKKTIILPKTLKDNRELLPCIVEDIKELHIGNYGILEPMGSKVLDKNSIDIIFVPGVAYDYNGFRIGYGAGYYDRFLKDYKGIKAGVCYSFQVIDDVFHDLYDINMDYLITEKGIIKTGDI</sequence>
<dbReference type="InterPro" id="IPR037171">
    <property type="entry name" value="NagB/RpiA_transferase-like"/>
</dbReference>
<dbReference type="InterPro" id="IPR024185">
    <property type="entry name" value="FTHF_cligase-like_sf"/>
</dbReference>
<dbReference type="PANTHER" id="PTHR23407:SF1">
    <property type="entry name" value="5-FORMYLTETRAHYDROFOLATE CYCLO-LIGASE"/>
    <property type="match status" value="1"/>
</dbReference>
<keyword evidence="6" id="KW-0436">Ligase</keyword>
<dbReference type="GO" id="GO:0035999">
    <property type="term" value="P:tetrahydrofolate interconversion"/>
    <property type="evidence" value="ECO:0007669"/>
    <property type="project" value="TreeGrafter"/>
</dbReference>
<comment type="similarity">
    <text evidence="1 5">Belongs to the 5-formyltetrahydrofolate cyclo-ligase family.</text>
</comment>
<keyword evidence="2 4" id="KW-0547">Nucleotide-binding</keyword>
<evidence type="ECO:0000256" key="5">
    <source>
        <dbReference type="RuleBase" id="RU361279"/>
    </source>
</evidence>
<name>A0A1T4X2G2_9CLOT</name>
<protein>
    <recommendedName>
        <fullName evidence="5">5-formyltetrahydrofolate cyclo-ligase</fullName>
        <ecNumber evidence="5">6.3.3.2</ecNumber>
    </recommendedName>
</protein>
<keyword evidence="5" id="KW-0460">Magnesium</keyword>
<comment type="cofactor">
    <cofactor evidence="5">
        <name>Mg(2+)</name>
        <dbReference type="ChEBI" id="CHEBI:18420"/>
    </cofactor>
</comment>
<keyword evidence="7" id="KW-1185">Reference proteome</keyword>
<dbReference type="EC" id="6.3.3.2" evidence="5"/>
<dbReference type="PIRSF" id="PIRSF006806">
    <property type="entry name" value="FTHF_cligase"/>
    <property type="match status" value="1"/>
</dbReference>
<dbReference type="InterPro" id="IPR002698">
    <property type="entry name" value="FTHF_cligase"/>
</dbReference>
<dbReference type="GO" id="GO:0030272">
    <property type="term" value="F:5-formyltetrahydrofolate cyclo-ligase activity"/>
    <property type="evidence" value="ECO:0007669"/>
    <property type="project" value="UniProtKB-EC"/>
</dbReference>
<dbReference type="SUPFAM" id="SSF100950">
    <property type="entry name" value="NagB/RpiA/CoA transferase-like"/>
    <property type="match status" value="1"/>
</dbReference>
<dbReference type="GO" id="GO:0009396">
    <property type="term" value="P:folic acid-containing compound biosynthetic process"/>
    <property type="evidence" value="ECO:0007669"/>
    <property type="project" value="TreeGrafter"/>
</dbReference>
<dbReference type="Pfam" id="PF01812">
    <property type="entry name" value="5-FTHF_cyc-lig"/>
    <property type="match status" value="1"/>
</dbReference>
<organism evidence="6 7">
    <name type="scientific">Caloramator quimbayensis</name>
    <dbReference type="NCBI Taxonomy" id="1147123"/>
    <lineage>
        <taxon>Bacteria</taxon>
        <taxon>Bacillati</taxon>
        <taxon>Bacillota</taxon>
        <taxon>Clostridia</taxon>
        <taxon>Eubacteriales</taxon>
        <taxon>Clostridiaceae</taxon>
        <taxon>Caloramator</taxon>
    </lineage>
</organism>
<proteinExistence type="inferred from homology"/>
<evidence type="ECO:0000256" key="3">
    <source>
        <dbReference type="ARBA" id="ARBA00022840"/>
    </source>
</evidence>
<accession>A0A1T4X2G2</accession>
<evidence type="ECO:0000256" key="2">
    <source>
        <dbReference type="ARBA" id="ARBA00022741"/>
    </source>
</evidence>
<dbReference type="Proteomes" id="UP000190105">
    <property type="component" value="Unassembled WGS sequence"/>
</dbReference>
<evidence type="ECO:0000313" key="7">
    <source>
        <dbReference type="Proteomes" id="UP000190105"/>
    </source>
</evidence>
<dbReference type="STRING" id="1147123.SAMN05443428_105167"/>
<feature type="binding site" evidence="4">
    <location>
        <position position="53"/>
    </location>
    <ligand>
        <name>substrate</name>
    </ligand>
</feature>
<feature type="binding site" evidence="4">
    <location>
        <begin position="130"/>
        <end position="138"/>
    </location>
    <ligand>
        <name>ATP</name>
        <dbReference type="ChEBI" id="CHEBI:30616"/>
    </ligand>
</feature>
<feature type="binding site" evidence="4">
    <location>
        <begin position="2"/>
        <end position="6"/>
    </location>
    <ligand>
        <name>ATP</name>
        <dbReference type="ChEBI" id="CHEBI:30616"/>
    </ligand>
</feature>
<dbReference type="RefSeq" id="WP_078695979.1">
    <property type="nucleotide sequence ID" value="NZ_FUYH01000005.1"/>
</dbReference>
<evidence type="ECO:0000256" key="4">
    <source>
        <dbReference type="PIRSR" id="PIRSR006806-1"/>
    </source>
</evidence>
<dbReference type="PANTHER" id="PTHR23407">
    <property type="entry name" value="ATPASE INHIBITOR/5-FORMYLTETRAHYDROFOLATE CYCLO-LIGASE"/>
    <property type="match status" value="1"/>
</dbReference>
<gene>
    <name evidence="6" type="ORF">SAMN05443428_105167</name>
</gene>
<reference evidence="7" key="1">
    <citation type="submission" date="2017-02" db="EMBL/GenBank/DDBJ databases">
        <authorList>
            <person name="Varghese N."/>
            <person name="Submissions S."/>
        </authorList>
    </citation>
    <scope>NUCLEOTIDE SEQUENCE [LARGE SCALE GENOMIC DNA]</scope>
    <source>
        <strain evidence="7">USBA 833</strain>
    </source>
</reference>
<keyword evidence="3 4" id="KW-0067">ATP-binding</keyword>
<dbReference type="EMBL" id="FUYH01000005">
    <property type="protein sequence ID" value="SKA83780.1"/>
    <property type="molecule type" value="Genomic_DNA"/>
</dbReference>
<evidence type="ECO:0000313" key="6">
    <source>
        <dbReference type="EMBL" id="SKA83780.1"/>
    </source>
</evidence>
<dbReference type="AlphaFoldDB" id="A0A1T4X2G2"/>
<dbReference type="GO" id="GO:0046872">
    <property type="term" value="F:metal ion binding"/>
    <property type="evidence" value="ECO:0007669"/>
    <property type="project" value="UniProtKB-KW"/>
</dbReference>
<dbReference type="OrthoDB" id="9801938at2"/>
<keyword evidence="5" id="KW-0479">Metal-binding</keyword>
<dbReference type="Gene3D" id="3.40.50.10420">
    <property type="entry name" value="NagB/RpiA/CoA transferase-like"/>
    <property type="match status" value="1"/>
</dbReference>